<proteinExistence type="predicted"/>
<accession>A0AA46S4K6</accession>
<gene>
    <name evidence="1" type="ORF">LSO60_05740</name>
</gene>
<dbReference type="RefSeq" id="WP_263513084.1">
    <property type="nucleotide sequence ID" value="NZ_CP089051.1"/>
</dbReference>
<name>A0AA46S4K6_9GAMM</name>
<evidence type="ECO:0000313" key="1">
    <source>
        <dbReference type="EMBL" id="UYF72762.1"/>
    </source>
</evidence>
<evidence type="ECO:0000313" key="2">
    <source>
        <dbReference type="Proteomes" id="UP001164064"/>
    </source>
</evidence>
<reference evidence="1" key="1">
    <citation type="journal article" date="2022" name="J Glob Antimicrob Resist">
        <title>Comparative analysis of IMP-4- and OXA-58-containing plasmids of three carbapenemase-producing Acinetobacter ursingii strains in the Netherlands.</title>
        <authorList>
            <person name="Hendrickx A.P.A."/>
            <person name="Schade R.P."/>
            <person name="Landman F."/>
            <person name="Bosch T."/>
            <person name="Schouls L.M."/>
            <person name="van Dijk K."/>
        </authorList>
    </citation>
    <scope>NUCLEOTIDE SEQUENCE</scope>
    <source>
        <strain evidence="1">RIVM_C010559</strain>
    </source>
</reference>
<dbReference type="EMBL" id="CP089051">
    <property type="protein sequence ID" value="UYF72762.1"/>
    <property type="molecule type" value="Genomic_DNA"/>
</dbReference>
<organism evidence="1 2">
    <name type="scientific">Acinetobacter ursingii</name>
    <dbReference type="NCBI Taxonomy" id="108980"/>
    <lineage>
        <taxon>Bacteria</taxon>
        <taxon>Pseudomonadati</taxon>
        <taxon>Pseudomonadota</taxon>
        <taxon>Gammaproteobacteria</taxon>
        <taxon>Moraxellales</taxon>
        <taxon>Moraxellaceae</taxon>
        <taxon>Acinetobacter</taxon>
    </lineage>
</organism>
<protein>
    <submittedName>
        <fullName evidence="1">Uncharacterized protein</fullName>
    </submittedName>
</protein>
<sequence>MNAHKFVAEFGIEEAKRVLRGAPVCSSAFNVINDFVIYYQMCDNWWWYNSAKKEYEMDYGKSMKIDLSELKQVVESVEIVESKGGLRKLKKEANCLFYNGFEGIAESYEKSIADYELVGSYKENQHV</sequence>
<dbReference type="AlphaFoldDB" id="A0AA46S4K6"/>
<dbReference type="Proteomes" id="UP001164064">
    <property type="component" value="Chromosome"/>
</dbReference>